<evidence type="ECO:0000256" key="1">
    <source>
        <dbReference type="SAM" id="MobiDB-lite"/>
    </source>
</evidence>
<organism evidence="2 3">
    <name type="scientific">Durio zibethinus</name>
    <name type="common">Durian</name>
    <dbReference type="NCBI Taxonomy" id="66656"/>
    <lineage>
        <taxon>Eukaryota</taxon>
        <taxon>Viridiplantae</taxon>
        <taxon>Streptophyta</taxon>
        <taxon>Embryophyta</taxon>
        <taxon>Tracheophyta</taxon>
        <taxon>Spermatophyta</taxon>
        <taxon>Magnoliopsida</taxon>
        <taxon>eudicotyledons</taxon>
        <taxon>Gunneridae</taxon>
        <taxon>Pentapetalae</taxon>
        <taxon>rosids</taxon>
        <taxon>malvids</taxon>
        <taxon>Malvales</taxon>
        <taxon>Malvaceae</taxon>
        <taxon>Helicteroideae</taxon>
        <taxon>Durio</taxon>
    </lineage>
</organism>
<gene>
    <name evidence="3" type="primary">LOC111289730</name>
</gene>
<dbReference type="PANTHER" id="PTHR33735:SF14">
    <property type="entry name" value="PHAGE CAPSID SCAFFOLDING PROTEIN (GPO) SERINE PEPTIDASE"/>
    <property type="match status" value="1"/>
</dbReference>
<dbReference type="AlphaFoldDB" id="A0A6P5Y8H4"/>
<accession>A0A6P5Y8H4</accession>
<reference evidence="3" key="1">
    <citation type="submission" date="2025-08" db="UniProtKB">
        <authorList>
            <consortium name="RefSeq"/>
        </authorList>
    </citation>
    <scope>IDENTIFICATION</scope>
    <source>
        <tissue evidence="3">Fruit stalk</tissue>
    </source>
</reference>
<dbReference type="GeneID" id="111289730"/>
<feature type="region of interest" description="Disordered" evidence="1">
    <location>
        <begin position="197"/>
        <end position="223"/>
    </location>
</feature>
<sequence>MSIAGSMLPCKVRMEYCKFQSPTILRCSHFLVISKQKEKHQIVRNLQKLQSLGTGLIRVQNTDRYRNMVVCSSVGSGPPTPSDPTPGPGSCRIPWIMGILVSIILPFWRGNWGRLLKLKDEAETVIDTVEAFTDVVEKVAEQVENVADDIGNHLPEGKLKDAFELVEDIAEDTVDGARLAGEVIDKVEDIVDEVEEKVESLREPKSTHEEANEATEEEAKGHA</sequence>
<dbReference type="KEGG" id="dzi:111289730"/>
<evidence type="ECO:0000313" key="3">
    <source>
        <dbReference type="RefSeq" id="XP_022736779.1"/>
    </source>
</evidence>
<name>A0A6P5Y8H4_DURZI</name>
<evidence type="ECO:0000313" key="2">
    <source>
        <dbReference type="Proteomes" id="UP000515121"/>
    </source>
</evidence>
<dbReference type="Proteomes" id="UP000515121">
    <property type="component" value="Unplaced"/>
</dbReference>
<dbReference type="OrthoDB" id="1927611at2759"/>
<protein>
    <submittedName>
        <fullName evidence="3">Uncharacterized protein LOC111289730 isoform X1</fullName>
    </submittedName>
</protein>
<proteinExistence type="predicted"/>
<keyword evidence="2" id="KW-1185">Reference proteome</keyword>
<dbReference type="RefSeq" id="XP_022736779.1">
    <property type="nucleotide sequence ID" value="XM_022881044.1"/>
</dbReference>
<dbReference type="PANTHER" id="PTHR33735">
    <property type="entry name" value="EXPRESSED PROTEIN"/>
    <property type="match status" value="1"/>
</dbReference>